<organismHost>
    <name type="scientific">Chlorella</name>
    <dbReference type="NCBI Taxonomy" id="3071"/>
</organismHost>
<dbReference type="SUPFAM" id="SSF53474">
    <property type="entry name" value="alpha/beta-Hydrolases"/>
    <property type="match status" value="1"/>
</dbReference>
<dbReference type="InterPro" id="IPR051044">
    <property type="entry name" value="MAG_DAG_Lipase"/>
</dbReference>
<dbReference type="Proteomes" id="UP000202419">
    <property type="component" value="Segment"/>
</dbReference>
<evidence type="ECO:0000313" key="3">
    <source>
        <dbReference type="Proteomes" id="UP000202419"/>
    </source>
</evidence>
<accession>A7IWM9</accession>
<dbReference type="EMBL" id="DQ491002">
    <property type="protein sequence ID" value="ABT14753.1"/>
    <property type="molecule type" value="Genomic_DNA"/>
</dbReference>
<dbReference type="Gene3D" id="3.40.50.1820">
    <property type="entry name" value="alpha/beta hydrolase"/>
    <property type="match status" value="1"/>
</dbReference>
<name>A7IWM9_PBCVN</name>
<evidence type="ECO:0000259" key="1">
    <source>
        <dbReference type="Pfam" id="PF12146"/>
    </source>
</evidence>
<protein>
    <submittedName>
        <fullName evidence="2">Uncharacterized protein B354L</fullName>
    </submittedName>
</protein>
<dbReference type="GeneID" id="5659016"/>
<evidence type="ECO:0000313" key="2">
    <source>
        <dbReference type="EMBL" id="ABT14753.1"/>
    </source>
</evidence>
<reference evidence="2 3" key="1">
    <citation type="journal article" date="2007" name="Virology">
        <title>Sequence and annotation of the 369-kb NY-2A and the 345-kb AR158 viruses that infect Chlorella NC64A.</title>
        <authorList>
            <person name="Fitzgerald L.A."/>
            <person name="Graves M.V."/>
            <person name="Li X."/>
            <person name="Feldblyum T."/>
            <person name="Nierman W.C."/>
            <person name="Van Etten J.L."/>
        </authorList>
    </citation>
    <scope>NUCLEOTIDE SEQUENCE [LARGE SCALE GENOMIC DNA]</scope>
    <source>
        <strain evidence="2 3">NY-2A</strain>
    </source>
</reference>
<dbReference type="KEGG" id="vg:5659016"/>
<dbReference type="ESTHER" id="pbcva-a7rbb8">
    <property type="family name" value="Monoglyceridelipase_lysophospholip"/>
</dbReference>
<gene>
    <name evidence="2" type="primary">B354L</name>
    <name evidence="2" type="ORF">NY2A_B354L</name>
</gene>
<keyword evidence="3" id="KW-1185">Reference proteome</keyword>
<feature type="domain" description="Serine aminopeptidase S33" evidence="1">
    <location>
        <begin position="17"/>
        <end position="247"/>
    </location>
</feature>
<dbReference type="OrthoDB" id="9257at10239"/>
<dbReference type="InterPro" id="IPR022742">
    <property type="entry name" value="Hydrolase_4"/>
</dbReference>
<dbReference type="Pfam" id="PF12146">
    <property type="entry name" value="Hydrolase_4"/>
    <property type="match status" value="1"/>
</dbReference>
<proteinExistence type="predicted"/>
<sequence length="264" mass="30216">MAIVGVYKYFVPADNAIATFIYFHGFGSYAMNDLQHVLKPFASNGINIATLDYPGHGHSSGERFEVNFEKIVSIAEDFVKEVKEDEVFGNMPIFIGGTSMGGAVASKVLEIEKDARHGFLISPMYQLPKTLINRIGFIVVPFLTKMFPNARILKPHDHPFDEEFVKRWKNDLMTRHDKITFSTADELVKLGDSARIMSHRIDVPMTCFQSVLDTQIDFMTNIELFNKRDDRNIVMYTDSWHPLLLEKCRDDVIKRMIDTIKSKV</sequence>
<organism evidence="2 3">
    <name type="scientific">Paramecium bursaria Chlorella virus NY2A</name>
    <name type="common">PBCV-NY2A</name>
    <dbReference type="NCBI Taxonomy" id="46021"/>
    <lineage>
        <taxon>Viruses</taxon>
        <taxon>Varidnaviria</taxon>
        <taxon>Bamfordvirae</taxon>
        <taxon>Nucleocytoviricota</taxon>
        <taxon>Megaviricetes</taxon>
        <taxon>Algavirales</taxon>
        <taxon>Phycodnaviridae</taxon>
        <taxon>Chlorovirus</taxon>
        <taxon>Chlorovirus americanus</taxon>
    </lineage>
</organism>
<dbReference type="InterPro" id="IPR029058">
    <property type="entry name" value="AB_hydrolase_fold"/>
</dbReference>
<dbReference type="RefSeq" id="YP_001497550.1">
    <property type="nucleotide sequence ID" value="NC_009898.1"/>
</dbReference>
<dbReference type="PANTHER" id="PTHR11614">
    <property type="entry name" value="PHOSPHOLIPASE-RELATED"/>
    <property type="match status" value="1"/>
</dbReference>